<accession>A0A4Y8RKN5</accession>
<evidence type="ECO:0000313" key="2">
    <source>
        <dbReference type="EMBL" id="TFF23006.1"/>
    </source>
</evidence>
<dbReference type="OrthoDB" id="7916645at2"/>
<comment type="caution">
    <text evidence="2">The sequence shown here is derived from an EMBL/GenBank/DDBJ whole genome shotgun (WGS) entry which is preliminary data.</text>
</comment>
<gene>
    <name evidence="2" type="ORF">E3C22_11200</name>
</gene>
<organism evidence="2 3">
    <name type="scientific">Jiella endophytica</name>
    <dbReference type="NCBI Taxonomy" id="2558362"/>
    <lineage>
        <taxon>Bacteria</taxon>
        <taxon>Pseudomonadati</taxon>
        <taxon>Pseudomonadota</taxon>
        <taxon>Alphaproteobacteria</taxon>
        <taxon>Hyphomicrobiales</taxon>
        <taxon>Aurantimonadaceae</taxon>
        <taxon>Jiella</taxon>
    </lineage>
</organism>
<keyword evidence="3" id="KW-1185">Reference proteome</keyword>
<proteinExistence type="predicted"/>
<evidence type="ECO:0000313" key="3">
    <source>
        <dbReference type="Proteomes" id="UP000298179"/>
    </source>
</evidence>
<reference evidence="2 3" key="1">
    <citation type="submission" date="2019-03" db="EMBL/GenBank/DDBJ databases">
        <title>Jiella endophytica sp. nov., a novel endophytic bacterium isolated from root of Ficus microcarpa Linn. f.</title>
        <authorList>
            <person name="Tuo L."/>
        </authorList>
    </citation>
    <scope>NUCLEOTIDE SEQUENCE [LARGE SCALE GENOMIC DNA]</scope>
    <source>
        <strain evidence="2 3">CBS5Q-3</strain>
    </source>
</reference>
<dbReference type="Proteomes" id="UP000298179">
    <property type="component" value="Unassembled WGS sequence"/>
</dbReference>
<keyword evidence="1" id="KW-0732">Signal</keyword>
<evidence type="ECO:0000256" key="1">
    <source>
        <dbReference type="SAM" id="SignalP"/>
    </source>
</evidence>
<protein>
    <submittedName>
        <fullName evidence="2">Uncharacterized protein</fullName>
    </submittedName>
</protein>
<feature type="signal peptide" evidence="1">
    <location>
        <begin position="1"/>
        <end position="23"/>
    </location>
</feature>
<name>A0A4Y8RKN5_9HYPH</name>
<feature type="chain" id="PRO_5021446617" evidence="1">
    <location>
        <begin position="24"/>
        <end position="106"/>
    </location>
</feature>
<sequence>MTPRNVVFAALAITVALPLPALAQDYRPAARNPGVILSERERRAAYPVRLPGGRVAERAGSGGIPWLYGIGDVYGKASGLPVVKGATPSVLKSTASGGLVPGQEQR</sequence>
<dbReference type="AlphaFoldDB" id="A0A4Y8RKN5"/>
<dbReference type="EMBL" id="SOZD01000003">
    <property type="protein sequence ID" value="TFF23006.1"/>
    <property type="molecule type" value="Genomic_DNA"/>
</dbReference>
<dbReference type="RefSeq" id="WP_134762106.1">
    <property type="nucleotide sequence ID" value="NZ_SOZD01000003.1"/>
</dbReference>